<evidence type="ECO:0000313" key="1">
    <source>
        <dbReference type="EMBL" id="JAH09149.1"/>
    </source>
</evidence>
<organism evidence="1">
    <name type="scientific">Anguilla anguilla</name>
    <name type="common">European freshwater eel</name>
    <name type="synonym">Muraena anguilla</name>
    <dbReference type="NCBI Taxonomy" id="7936"/>
    <lineage>
        <taxon>Eukaryota</taxon>
        <taxon>Metazoa</taxon>
        <taxon>Chordata</taxon>
        <taxon>Craniata</taxon>
        <taxon>Vertebrata</taxon>
        <taxon>Euteleostomi</taxon>
        <taxon>Actinopterygii</taxon>
        <taxon>Neopterygii</taxon>
        <taxon>Teleostei</taxon>
        <taxon>Anguilliformes</taxon>
        <taxon>Anguillidae</taxon>
        <taxon>Anguilla</taxon>
    </lineage>
</organism>
<name>A0A0E9PXB7_ANGAN</name>
<proteinExistence type="predicted"/>
<reference evidence="1" key="1">
    <citation type="submission" date="2014-11" db="EMBL/GenBank/DDBJ databases">
        <authorList>
            <person name="Amaro Gonzalez C."/>
        </authorList>
    </citation>
    <scope>NUCLEOTIDE SEQUENCE</scope>
</reference>
<dbReference type="AlphaFoldDB" id="A0A0E9PXB7"/>
<dbReference type="EMBL" id="GBXM01099428">
    <property type="protein sequence ID" value="JAH09149.1"/>
    <property type="molecule type" value="Transcribed_RNA"/>
</dbReference>
<accession>A0A0E9PXB7</accession>
<reference evidence="1" key="2">
    <citation type="journal article" date="2015" name="Fish Shellfish Immunol.">
        <title>Early steps in the European eel (Anguilla anguilla)-Vibrio vulnificus interaction in the gills: Role of the RtxA13 toxin.</title>
        <authorList>
            <person name="Callol A."/>
            <person name="Pajuelo D."/>
            <person name="Ebbesson L."/>
            <person name="Teles M."/>
            <person name="MacKenzie S."/>
            <person name="Amaro C."/>
        </authorList>
    </citation>
    <scope>NUCLEOTIDE SEQUENCE</scope>
</reference>
<sequence length="29" mass="3466">MYRFIIKIAALFSQGHVDFLVFYTNTQKN</sequence>
<protein>
    <submittedName>
        <fullName evidence="1">Uncharacterized protein</fullName>
    </submittedName>
</protein>